<feature type="domain" description="DUF7615" evidence="1">
    <location>
        <begin position="20"/>
        <end position="57"/>
    </location>
</feature>
<sequence length="73" mass="8744">MELYSQLHGVQEFPKSELEDCQLDALRKLQEIEHRLAEERLSAQKNYIINLYEQLERGIHLYPTARTYCMMQS</sequence>
<keyword evidence="3" id="KW-1185">Reference proteome</keyword>
<evidence type="ECO:0000313" key="3">
    <source>
        <dbReference type="Proteomes" id="UP001567538"/>
    </source>
</evidence>
<evidence type="ECO:0000313" key="2">
    <source>
        <dbReference type="EMBL" id="KAL1536132.1"/>
    </source>
</evidence>
<comment type="caution">
    <text evidence="2">The sequence shown here is derived from an EMBL/GenBank/DDBJ whole genome shotgun (WGS) entry which is preliminary data.</text>
</comment>
<dbReference type="Pfam" id="PF24590">
    <property type="entry name" value="DUF7615"/>
    <property type="match status" value="1"/>
</dbReference>
<dbReference type="EMBL" id="JBEAFC010000011">
    <property type="protein sequence ID" value="KAL1536132.1"/>
    <property type="molecule type" value="Genomic_DNA"/>
</dbReference>
<dbReference type="InterPro" id="IPR056034">
    <property type="entry name" value="DUF7615"/>
</dbReference>
<protein>
    <submittedName>
        <fullName evidence="2">Protein OBERON 2 isoform X2</fullName>
    </submittedName>
</protein>
<name>A0ABD1FWT5_SALDI</name>
<accession>A0ABD1FWT5</accession>
<organism evidence="2 3">
    <name type="scientific">Salvia divinorum</name>
    <name type="common">Maria pastora</name>
    <name type="synonym">Diviner's sage</name>
    <dbReference type="NCBI Taxonomy" id="28513"/>
    <lineage>
        <taxon>Eukaryota</taxon>
        <taxon>Viridiplantae</taxon>
        <taxon>Streptophyta</taxon>
        <taxon>Embryophyta</taxon>
        <taxon>Tracheophyta</taxon>
        <taxon>Spermatophyta</taxon>
        <taxon>Magnoliopsida</taxon>
        <taxon>eudicotyledons</taxon>
        <taxon>Gunneridae</taxon>
        <taxon>Pentapetalae</taxon>
        <taxon>asterids</taxon>
        <taxon>lamiids</taxon>
        <taxon>Lamiales</taxon>
        <taxon>Lamiaceae</taxon>
        <taxon>Nepetoideae</taxon>
        <taxon>Mentheae</taxon>
        <taxon>Salviinae</taxon>
        <taxon>Salvia</taxon>
        <taxon>Salvia subgen. Calosphace</taxon>
    </lineage>
</organism>
<dbReference type="AlphaFoldDB" id="A0ABD1FWT5"/>
<gene>
    <name evidence="2" type="ORF">AAHA92_28827</name>
</gene>
<dbReference type="Proteomes" id="UP001567538">
    <property type="component" value="Unassembled WGS sequence"/>
</dbReference>
<evidence type="ECO:0000259" key="1">
    <source>
        <dbReference type="Pfam" id="PF24590"/>
    </source>
</evidence>
<proteinExistence type="predicted"/>
<reference evidence="2 3" key="1">
    <citation type="submission" date="2024-06" db="EMBL/GenBank/DDBJ databases">
        <title>A chromosome level genome sequence of Diviner's sage (Salvia divinorum).</title>
        <authorList>
            <person name="Ford S.A."/>
            <person name="Ro D.-K."/>
            <person name="Ness R.W."/>
            <person name="Phillips M.A."/>
        </authorList>
    </citation>
    <scope>NUCLEOTIDE SEQUENCE [LARGE SCALE GENOMIC DNA]</scope>
    <source>
        <strain evidence="2">SAF-2024a</strain>
        <tissue evidence="2">Leaf</tissue>
    </source>
</reference>